<dbReference type="InterPro" id="IPR000835">
    <property type="entry name" value="HTH_MarR-typ"/>
</dbReference>
<keyword evidence="3" id="KW-1185">Reference proteome</keyword>
<evidence type="ECO:0000259" key="1">
    <source>
        <dbReference type="PROSITE" id="PS50995"/>
    </source>
</evidence>
<dbReference type="SMART" id="SM00347">
    <property type="entry name" value="HTH_MARR"/>
    <property type="match status" value="1"/>
</dbReference>
<comment type="caution">
    <text evidence="2">The sequence shown here is derived from an EMBL/GenBank/DDBJ whole genome shotgun (WGS) entry which is preliminary data.</text>
</comment>
<sequence length="158" mass="16993">MPPSHAAPDPDSAPERVRDLPTWRIARLHRRSHARLATRLAEHGFTGRQYRLLAALVEAGSASQVELGDRTGLDRSDVAGGVDALVARGQATRSPDPADRRRNVVAPTDAGIAALAALDVVVASVQDDVLAPLSTDERDRFDRLLDRLLADDPRDAAP</sequence>
<proteinExistence type="predicted"/>
<accession>A0ABP5G8Z3</accession>
<name>A0ABP5G8Z3_9MICO</name>
<dbReference type="InterPro" id="IPR036388">
    <property type="entry name" value="WH-like_DNA-bd_sf"/>
</dbReference>
<organism evidence="2 3">
    <name type="scientific">Agromyces tropicus</name>
    <dbReference type="NCBI Taxonomy" id="555371"/>
    <lineage>
        <taxon>Bacteria</taxon>
        <taxon>Bacillati</taxon>
        <taxon>Actinomycetota</taxon>
        <taxon>Actinomycetes</taxon>
        <taxon>Micrococcales</taxon>
        <taxon>Microbacteriaceae</taxon>
        <taxon>Agromyces</taxon>
    </lineage>
</organism>
<dbReference type="Proteomes" id="UP001501196">
    <property type="component" value="Unassembled WGS sequence"/>
</dbReference>
<dbReference type="Gene3D" id="1.10.10.10">
    <property type="entry name" value="Winged helix-like DNA-binding domain superfamily/Winged helix DNA-binding domain"/>
    <property type="match status" value="1"/>
</dbReference>
<dbReference type="PROSITE" id="PS50995">
    <property type="entry name" value="HTH_MARR_2"/>
    <property type="match status" value="1"/>
</dbReference>
<reference evidence="3" key="1">
    <citation type="journal article" date="2019" name="Int. J. Syst. Evol. Microbiol.">
        <title>The Global Catalogue of Microorganisms (GCM) 10K type strain sequencing project: providing services to taxonomists for standard genome sequencing and annotation.</title>
        <authorList>
            <consortium name="The Broad Institute Genomics Platform"/>
            <consortium name="The Broad Institute Genome Sequencing Center for Infectious Disease"/>
            <person name="Wu L."/>
            <person name="Ma J."/>
        </authorList>
    </citation>
    <scope>NUCLEOTIDE SEQUENCE [LARGE SCALE GENOMIC DNA]</scope>
    <source>
        <strain evidence="3">JCM 15672</strain>
    </source>
</reference>
<dbReference type="InterPro" id="IPR039422">
    <property type="entry name" value="MarR/SlyA-like"/>
</dbReference>
<feature type="domain" description="HTH marR-type" evidence="1">
    <location>
        <begin position="18"/>
        <end position="150"/>
    </location>
</feature>
<dbReference type="PANTHER" id="PTHR33164:SF43">
    <property type="entry name" value="HTH-TYPE TRANSCRIPTIONAL REPRESSOR YETL"/>
    <property type="match status" value="1"/>
</dbReference>
<gene>
    <name evidence="2" type="ORF">GCM10009819_30520</name>
</gene>
<dbReference type="Pfam" id="PF12802">
    <property type="entry name" value="MarR_2"/>
    <property type="match status" value="1"/>
</dbReference>
<dbReference type="InterPro" id="IPR036390">
    <property type="entry name" value="WH_DNA-bd_sf"/>
</dbReference>
<dbReference type="PRINTS" id="PR00598">
    <property type="entry name" value="HTHMARR"/>
</dbReference>
<dbReference type="EMBL" id="BAAAPW010000005">
    <property type="protein sequence ID" value="GAA2042124.1"/>
    <property type="molecule type" value="Genomic_DNA"/>
</dbReference>
<dbReference type="SUPFAM" id="SSF46785">
    <property type="entry name" value="Winged helix' DNA-binding domain"/>
    <property type="match status" value="1"/>
</dbReference>
<dbReference type="PANTHER" id="PTHR33164">
    <property type="entry name" value="TRANSCRIPTIONAL REGULATOR, MARR FAMILY"/>
    <property type="match status" value="1"/>
</dbReference>
<evidence type="ECO:0000313" key="2">
    <source>
        <dbReference type="EMBL" id="GAA2042124.1"/>
    </source>
</evidence>
<dbReference type="RefSeq" id="WP_344376301.1">
    <property type="nucleotide sequence ID" value="NZ_BAAAPW010000005.1"/>
</dbReference>
<evidence type="ECO:0000313" key="3">
    <source>
        <dbReference type="Proteomes" id="UP001501196"/>
    </source>
</evidence>
<protein>
    <recommendedName>
        <fullName evidence="1">HTH marR-type domain-containing protein</fullName>
    </recommendedName>
</protein>